<evidence type="ECO:0000256" key="5">
    <source>
        <dbReference type="ARBA" id="ARBA00022553"/>
    </source>
</evidence>
<dbReference type="Pfam" id="PF00512">
    <property type="entry name" value="HisKA"/>
    <property type="match status" value="1"/>
</dbReference>
<dbReference type="GO" id="GO:0005886">
    <property type="term" value="C:plasma membrane"/>
    <property type="evidence" value="ECO:0007669"/>
    <property type="project" value="UniProtKB-SubCell"/>
</dbReference>
<dbReference type="SUPFAM" id="SSF55874">
    <property type="entry name" value="ATPase domain of HSP90 chaperone/DNA topoisomerase II/histidine kinase"/>
    <property type="match status" value="1"/>
</dbReference>
<dbReference type="SUPFAM" id="SSF47384">
    <property type="entry name" value="Homodimeric domain of signal transducing histidine kinase"/>
    <property type="match status" value="1"/>
</dbReference>
<evidence type="ECO:0000256" key="4">
    <source>
        <dbReference type="ARBA" id="ARBA00022475"/>
    </source>
</evidence>
<dbReference type="Proteomes" id="UP000053718">
    <property type="component" value="Unassembled WGS sequence"/>
</dbReference>
<feature type="domain" description="HAMP" evidence="11">
    <location>
        <begin position="173"/>
        <end position="227"/>
    </location>
</feature>
<dbReference type="PRINTS" id="PR00344">
    <property type="entry name" value="BCTRLSENSOR"/>
</dbReference>
<evidence type="ECO:0000256" key="3">
    <source>
        <dbReference type="ARBA" id="ARBA00012438"/>
    </source>
</evidence>
<dbReference type="Gene3D" id="1.10.287.130">
    <property type="match status" value="1"/>
</dbReference>
<keyword evidence="9" id="KW-0067">ATP-binding</keyword>
<dbReference type="PROSITE" id="PS50885">
    <property type="entry name" value="HAMP"/>
    <property type="match status" value="1"/>
</dbReference>
<dbReference type="Pfam" id="PF02518">
    <property type="entry name" value="HATPase_c"/>
    <property type="match status" value="1"/>
</dbReference>
<feature type="domain" description="Histidine kinase" evidence="10">
    <location>
        <begin position="235"/>
        <end position="448"/>
    </location>
</feature>
<dbReference type="InterPro" id="IPR036097">
    <property type="entry name" value="HisK_dim/P_sf"/>
</dbReference>
<dbReference type="OrthoDB" id="9804645at2"/>
<dbReference type="SUPFAM" id="SSF158472">
    <property type="entry name" value="HAMP domain-like"/>
    <property type="match status" value="1"/>
</dbReference>
<dbReference type="AlphaFoldDB" id="A0A094JA29"/>
<dbReference type="PANTHER" id="PTHR44936:SF10">
    <property type="entry name" value="SENSOR PROTEIN RSTB"/>
    <property type="match status" value="1"/>
</dbReference>
<evidence type="ECO:0000256" key="1">
    <source>
        <dbReference type="ARBA" id="ARBA00000085"/>
    </source>
</evidence>
<keyword evidence="6" id="KW-0808">Transferase</keyword>
<dbReference type="InterPro" id="IPR005467">
    <property type="entry name" value="His_kinase_dom"/>
</dbReference>
<dbReference type="CDD" id="cd06225">
    <property type="entry name" value="HAMP"/>
    <property type="match status" value="1"/>
</dbReference>
<gene>
    <name evidence="12" type="ORF">IDAT_03480</name>
</gene>
<proteinExistence type="predicted"/>
<evidence type="ECO:0000313" key="12">
    <source>
        <dbReference type="EMBL" id="KFZ29426.1"/>
    </source>
</evidence>
<comment type="subcellular location">
    <subcellularLocation>
        <location evidence="2">Cell membrane</location>
        <topology evidence="2">Multi-pass membrane protein</topology>
    </subcellularLocation>
</comment>
<dbReference type="Gene3D" id="3.30.565.10">
    <property type="entry name" value="Histidine kinase-like ATPase, C-terminal domain"/>
    <property type="match status" value="1"/>
</dbReference>
<evidence type="ECO:0000259" key="11">
    <source>
        <dbReference type="PROSITE" id="PS50885"/>
    </source>
</evidence>
<dbReference type="SMART" id="SM00388">
    <property type="entry name" value="HisKA"/>
    <property type="match status" value="1"/>
</dbReference>
<dbReference type="RefSeq" id="WP_034730521.1">
    <property type="nucleotide sequence ID" value="NZ_JPIN01000002.1"/>
</dbReference>
<evidence type="ECO:0000256" key="2">
    <source>
        <dbReference type="ARBA" id="ARBA00004651"/>
    </source>
</evidence>
<comment type="caution">
    <text evidence="12">The sequence shown here is derived from an EMBL/GenBank/DDBJ whole genome shotgun (WGS) entry which is preliminary data.</text>
</comment>
<dbReference type="InterPro" id="IPR003594">
    <property type="entry name" value="HATPase_dom"/>
</dbReference>
<evidence type="ECO:0000256" key="7">
    <source>
        <dbReference type="ARBA" id="ARBA00022741"/>
    </source>
</evidence>
<dbReference type="STRING" id="1517416.IDAT_03480"/>
<dbReference type="CDD" id="cd00082">
    <property type="entry name" value="HisKA"/>
    <property type="match status" value="1"/>
</dbReference>
<dbReference type="Pfam" id="PF00672">
    <property type="entry name" value="HAMP"/>
    <property type="match status" value="1"/>
</dbReference>
<keyword evidence="4" id="KW-0472">Membrane</keyword>
<dbReference type="GO" id="GO:0005524">
    <property type="term" value="F:ATP binding"/>
    <property type="evidence" value="ECO:0007669"/>
    <property type="project" value="UniProtKB-KW"/>
</dbReference>
<dbReference type="eggNOG" id="COG2205">
    <property type="taxonomic scope" value="Bacteria"/>
</dbReference>
<evidence type="ECO:0000256" key="9">
    <source>
        <dbReference type="ARBA" id="ARBA00022840"/>
    </source>
</evidence>
<dbReference type="PANTHER" id="PTHR44936">
    <property type="entry name" value="SENSOR PROTEIN CREC"/>
    <property type="match status" value="1"/>
</dbReference>
<accession>A0A094JA29</accession>
<keyword evidence="8 12" id="KW-0418">Kinase</keyword>
<keyword evidence="5" id="KW-0597">Phosphoprotein</keyword>
<dbReference type="EMBL" id="JPIN01000002">
    <property type="protein sequence ID" value="KFZ29426.1"/>
    <property type="molecule type" value="Genomic_DNA"/>
</dbReference>
<dbReference type="Gene3D" id="6.10.340.10">
    <property type="match status" value="1"/>
</dbReference>
<protein>
    <recommendedName>
        <fullName evidence="3">histidine kinase</fullName>
        <ecNumber evidence="3">2.7.13.3</ecNumber>
    </recommendedName>
</protein>
<evidence type="ECO:0000256" key="6">
    <source>
        <dbReference type="ARBA" id="ARBA00022679"/>
    </source>
</evidence>
<comment type="catalytic activity">
    <reaction evidence="1">
        <text>ATP + protein L-histidine = ADP + protein N-phospho-L-histidine.</text>
        <dbReference type="EC" id="2.7.13.3"/>
    </reaction>
</comment>
<keyword evidence="4" id="KW-1003">Cell membrane</keyword>
<dbReference type="InterPro" id="IPR003661">
    <property type="entry name" value="HisK_dim/P_dom"/>
</dbReference>
<evidence type="ECO:0000256" key="8">
    <source>
        <dbReference type="ARBA" id="ARBA00022777"/>
    </source>
</evidence>
<name>A0A094JA29_9GAMM</name>
<dbReference type="SMART" id="SM00387">
    <property type="entry name" value="HATPase_c"/>
    <property type="match status" value="1"/>
</dbReference>
<dbReference type="PROSITE" id="PS50109">
    <property type="entry name" value="HIS_KIN"/>
    <property type="match status" value="1"/>
</dbReference>
<reference evidence="12 13" key="1">
    <citation type="submission" date="2014-06" db="EMBL/GenBank/DDBJ databases">
        <title>Draft genome sequence of Idiomarina sp. MCCC 1A10513.</title>
        <authorList>
            <person name="Du J."/>
            <person name="Lai Q."/>
            <person name="Shao Z."/>
        </authorList>
    </citation>
    <scope>NUCLEOTIDE SEQUENCE [LARGE SCALE GENOMIC DNA]</scope>
    <source>
        <strain evidence="12 13">MCCC 1A10513</strain>
    </source>
</reference>
<dbReference type="InterPro" id="IPR003660">
    <property type="entry name" value="HAMP_dom"/>
</dbReference>
<keyword evidence="7" id="KW-0547">Nucleotide-binding</keyword>
<dbReference type="InterPro" id="IPR004358">
    <property type="entry name" value="Sig_transdc_His_kin-like_C"/>
</dbReference>
<evidence type="ECO:0000259" key="10">
    <source>
        <dbReference type="PROSITE" id="PS50109"/>
    </source>
</evidence>
<dbReference type="InterPro" id="IPR036890">
    <property type="entry name" value="HATPase_C_sf"/>
</dbReference>
<dbReference type="EC" id="2.7.13.3" evidence="3"/>
<keyword evidence="13" id="KW-1185">Reference proteome</keyword>
<dbReference type="InterPro" id="IPR050980">
    <property type="entry name" value="2C_sensor_his_kinase"/>
</dbReference>
<sequence>MRWYNSLSIRLLLLFWVLLFAVASSGYLLALWFSKPVVPQPVPSEVQSSLAPILSEVETFRSLTPGRLVAGDYRVAASLAPSGTERLQFDRNISANFRELMMRQLDADQPQQFPMGSRMLMGPFALQDYRILVTRPLTVDEQQEQATNEQQTQRVQTLSLLVGSFAIAILLGVWLIQPLRRLTLATREIAKGSEQPNLQRLPKRNDELGELARALKTTAYDLAVSRDAQRRLLSDVSHELRSPLARMQVALMLSADEDDSQARDNHMNQLGRDLERLSTIIERILSLSRLENGLVKLQAEPVDVRQLVEQLVSDLNYTDAKQGARLQVHDSDAWPNTESDPELLRLIIENFVRNALQYTDDAIEISCQQDQTRYTIIIRDHGPGVPPEQLSQLFTPFYRADPSRNHKAGVGLGMALSMRTAAVLGGTVEARNHPDGGLEITVTLPLQVVSKA</sequence>
<organism evidence="12 13">
    <name type="scientific">Pseudidiomarina atlantica</name>
    <dbReference type="NCBI Taxonomy" id="1517416"/>
    <lineage>
        <taxon>Bacteria</taxon>
        <taxon>Pseudomonadati</taxon>
        <taxon>Pseudomonadota</taxon>
        <taxon>Gammaproteobacteria</taxon>
        <taxon>Alteromonadales</taxon>
        <taxon>Idiomarinaceae</taxon>
        <taxon>Pseudidiomarina</taxon>
    </lineage>
</organism>
<dbReference type="GO" id="GO:0000155">
    <property type="term" value="F:phosphorelay sensor kinase activity"/>
    <property type="evidence" value="ECO:0007669"/>
    <property type="project" value="InterPro"/>
</dbReference>
<evidence type="ECO:0000313" key="13">
    <source>
        <dbReference type="Proteomes" id="UP000053718"/>
    </source>
</evidence>